<evidence type="ECO:0000313" key="2">
    <source>
        <dbReference type="Proteomes" id="UP000034543"/>
    </source>
</evidence>
<evidence type="ECO:0000313" key="1">
    <source>
        <dbReference type="EMBL" id="KKS84655.1"/>
    </source>
</evidence>
<proteinExistence type="predicted"/>
<dbReference type="Proteomes" id="UP000034543">
    <property type="component" value="Unassembled WGS sequence"/>
</dbReference>
<dbReference type="STRING" id="1618436.UV59_C0016G0043"/>
<sequence>MTNTSKSKIPAFKSIQEEAAFWDTHDFTDYEDEFKPVQVHFAKKERPVTVRFDRQTLTQLTQTAREKGMATTTLIRMWVLERLKMAQA</sequence>
<dbReference type="AlphaFoldDB" id="A0A0G1CFT9"/>
<dbReference type="EMBL" id="LCFB01000016">
    <property type="protein sequence ID" value="KKS84655.1"/>
    <property type="molecule type" value="Genomic_DNA"/>
</dbReference>
<dbReference type="Pfam" id="PF12441">
    <property type="entry name" value="CopG_antitoxin"/>
    <property type="match status" value="1"/>
</dbReference>
<reference evidence="1 2" key="1">
    <citation type="journal article" date="2015" name="Nature">
        <title>rRNA introns, odd ribosomes, and small enigmatic genomes across a large radiation of phyla.</title>
        <authorList>
            <person name="Brown C.T."/>
            <person name="Hug L.A."/>
            <person name="Thomas B.C."/>
            <person name="Sharon I."/>
            <person name="Castelle C.J."/>
            <person name="Singh A."/>
            <person name="Wilkins M.J."/>
            <person name="Williams K.H."/>
            <person name="Banfield J.F."/>
        </authorList>
    </citation>
    <scope>NUCLEOTIDE SEQUENCE [LARGE SCALE GENOMIC DNA]</scope>
</reference>
<evidence type="ECO:0008006" key="3">
    <source>
        <dbReference type="Google" id="ProtNLM"/>
    </source>
</evidence>
<dbReference type="InterPro" id="IPR022148">
    <property type="entry name" value="CopG_antitoxin"/>
</dbReference>
<protein>
    <recommendedName>
        <fullName evidence="3">CopG antitoxin of type II toxin-antitoxin system</fullName>
    </recommendedName>
</protein>
<gene>
    <name evidence="1" type="ORF">UV59_C0016G0043</name>
</gene>
<accession>A0A0G1CFT9</accession>
<name>A0A0G1CFT9_9BACT</name>
<comment type="caution">
    <text evidence="1">The sequence shown here is derived from an EMBL/GenBank/DDBJ whole genome shotgun (WGS) entry which is preliminary data.</text>
</comment>
<organism evidence="1 2">
    <name type="scientific">Candidatus Gottesmanbacteria bacterium GW2011_GWA1_43_11</name>
    <dbReference type="NCBI Taxonomy" id="1618436"/>
    <lineage>
        <taxon>Bacteria</taxon>
        <taxon>Candidatus Gottesmaniibacteriota</taxon>
    </lineage>
</organism>